<dbReference type="AlphaFoldDB" id="Q7MX44"/>
<reference evidence="1 2" key="1">
    <citation type="journal article" date="2003" name="J. Bacteriol.">
        <title>Complete genome sequence of the oral pathogenic bacterium Porphyromonas gingivalis strain W83.</title>
        <authorList>
            <person name="Nelson K."/>
            <person name="Fleishmann R."/>
            <person name="DeBoy R."/>
            <person name="Paulsen I."/>
            <person name="Fouts D."/>
            <person name="Eisen J."/>
            <person name="Daugherty S."/>
            <person name="Dodson R."/>
            <person name="Durkin A."/>
            <person name="Gwinn M."/>
            <person name="Haft D."/>
            <person name="Kolonay J."/>
            <person name="Nelson W."/>
            <person name="White O."/>
            <person name="Mason T."/>
            <person name="Tallon L."/>
            <person name="Gray J."/>
            <person name="Granger D."/>
            <person name="Tettelin H."/>
            <person name="Dong H."/>
            <person name="Galvin J."/>
            <person name="Duncan M."/>
            <person name="Dewhirst F."/>
            <person name="Fraser C."/>
        </authorList>
    </citation>
    <scope>NUCLEOTIDE SEQUENCE [LARGE SCALE GENOMIC DNA]</scope>
    <source>
        <strain evidence="2">ATCC BAA-308 / W83</strain>
    </source>
</reference>
<dbReference type="STRING" id="242619.PG_0374"/>
<proteinExistence type="predicted"/>
<keyword evidence="2" id="KW-1185">Reference proteome</keyword>
<gene>
    <name evidence="1" type="ordered locus">PG_0374</name>
</gene>
<accession>Q7MX44</accession>
<dbReference type="KEGG" id="pgi:PG_0374"/>
<dbReference type="EnsemblBacteria" id="AAQ65581">
    <property type="protein sequence ID" value="AAQ65581"/>
    <property type="gene ID" value="PG_0374"/>
</dbReference>
<name>Q7MX44_PORGI</name>
<dbReference type="Proteomes" id="UP000000588">
    <property type="component" value="Chromosome"/>
</dbReference>
<sequence>MARSTLAVQWLDRSTDNRVSTAIGIKNEGCIEIIHAPF</sequence>
<evidence type="ECO:0000313" key="1">
    <source>
        <dbReference type="EMBL" id="AAQ65581.1"/>
    </source>
</evidence>
<evidence type="ECO:0000313" key="2">
    <source>
        <dbReference type="Proteomes" id="UP000000588"/>
    </source>
</evidence>
<dbReference type="HOGENOM" id="CLU_3331420_0_0_10"/>
<organism evidence="1 2">
    <name type="scientific">Porphyromonas gingivalis (strain ATCC BAA-308 / W83)</name>
    <dbReference type="NCBI Taxonomy" id="242619"/>
    <lineage>
        <taxon>Bacteria</taxon>
        <taxon>Pseudomonadati</taxon>
        <taxon>Bacteroidota</taxon>
        <taxon>Bacteroidia</taxon>
        <taxon>Bacteroidales</taxon>
        <taxon>Porphyromonadaceae</taxon>
        <taxon>Porphyromonas</taxon>
    </lineage>
</organism>
<dbReference type="EMBL" id="AE015924">
    <property type="protein sequence ID" value="AAQ65581.1"/>
    <property type="molecule type" value="Genomic_DNA"/>
</dbReference>
<protein>
    <submittedName>
        <fullName evidence="1">Uncharacterized protein</fullName>
    </submittedName>
</protein>